<keyword evidence="4" id="KW-0411">Iron-sulfur</keyword>
<dbReference type="Pfam" id="PF14697">
    <property type="entry name" value="Fer4_21"/>
    <property type="match status" value="1"/>
</dbReference>
<dbReference type="AlphaFoldDB" id="A0A350H8U3"/>
<accession>A0A350H8U3</accession>
<comment type="caution">
    <text evidence="7">The sequence shown here is derived from an EMBL/GenBank/DDBJ whole genome shotgun (WGS) entry which is preliminary data.</text>
</comment>
<evidence type="ECO:0000259" key="6">
    <source>
        <dbReference type="PROSITE" id="PS51379"/>
    </source>
</evidence>
<dbReference type="GO" id="GO:0051539">
    <property type="term" value="F:4 iron, 4 sulfur cluster binding"/>
    <property type="evidence" value="ECO:0007669"/>
    <property type="project" value="UniProtKB-KW"/>
</dbReference>
<dbReference type="PANTHER" id="PTHR43687:SF1">
    <property type="entry name" value="FERREDOXIN III"/>
    <property type="match status" value="1"/>
</dbReference>
<evidence type="ECO:0000313" key="7">
    <source>
        <dbReference type="EMBL" id="HAV91959.1"/>
    </source>
</evidence>
<feature type="compositionally biased region" description="Gly residues" evidence="5">
    <location>
        <begin position="67"/>
        <end position="76"/>
    </location>
</feature>
<feature type="region of interest" description="Disordered" evidence="5">
    <location>
        <begin position="60"/>
        <end position="93"/>
    </location>
</feature>
<dbReference type="InterPro" id="IPR017896">
    <property type="entry name" value="4Fe4S_Fe-S-bd"/>
</dbReference>
<feature type="domain" description="4Fe-4S ferredoxin-type" evidence="6">
    <location>
        <begin position="30"/>
        <end position="59"/>
    </location>
</feature>
<feature type="domain" description="4Fe-4S ferredoxin-type" evidence="6">
    <location>
        <begin position="1"/>
        <end position="29"/>
    </location>
</feature>
<evidence type="ECO:0000256" key="3">
    <source>
        <dbReference type="ARBA" id="ARBA00023004"/>
    </source>
</evidence>
<dbReference type="PANTHER" id="PTHR43687">
    <property type="entry name" value="ADENYLYLSULFATE REDUCTASE, BETA SUBUNIT"/>
    <property type="match status" value="1"/>
</dbReference>
<feature type="compositionally biased region" description="Basic and acidic residues" evidence="5">
    <location>
        <begin position="78"/>
        <end position="93"/>
    </location>
</feature>
<protein>
    <submittedName>
        <fullName evidence="7">(4Fe-4S)-binding protein</fullName>
    </submittedName>
</protein>
<evidence type="ECO:0000256" key="5">
    <source>
        <dbReference type="SAM" id="MobiDB-lite"/>
    </source>
</evidence>
<name>A0A350H8U3_UNCW3</name>
<dbReference type="Gene3D" id="3.30.70.20">
    <property type="match status" value="1"/>
</dbReference>
<organism evidence="7 8">
    <name type="scientific">candidate division WOR-3 bacterium</name>
    <dbReference type="NCBI Taxonomy" id="2052148"/>
    <lineage>
        <taxon>Bacteria</taxon>
        <taxon>Bacteria division WOR-3</taxon>
    </lineage>
</organism>
<gene>
    <name evidence="7" type="ORF">DCW38_02115</name>
</gene>
<dbReference type="SUPFAM" id="SSF54862">
    <property type="entry name" value="4Fe-4S ferredoxins"/>
    <property type="match status" value="1"/>
</dbReference>
<dbReference type="EMBL" id="DMZY01000064">
    <property type="protein sequence ID" value="HAV91959.1"/>
    <property type="molecule type" value="Genomic_DNA"/>
</dbReference>
<sequence>MPWVDKKKCSGCGVCLSACTVKAISMGIDKKAVIDDNLCTRCAECFTVCPLGAIRSNSENLSMRRGSGMGGGGKGMHAGRETGRGEKRGRGGL</sequence>
<evidence type="ECO:0000256" key="2">
    <source>
        <dbReference type="ARBA" id="ARBA00022723"/>
    </source>
</evidence>
<dbReference type="InterPro" id="IPR017900">
    <property type="entry name" value="4Fe4S_Fe_S_CS"/>
</dbReference>
<keyword evidence="1" id="KW-0004">4Fe-4S</keyword>
<keyword evidence="3" id="KW-0408">Iron</keyword>
<evidence type="ECO:0000256" key="4">
    <source>
        <dbReference type="ARBA" id="ARBA00023014"/>
    </source>
</evidence>
<dbReference type="InterPro" id="IPR050572">
    <property type="entry name" value="Fe-S_Ferredoxin"/>
</dbReference>
<keyword evidence="2" id="KW-0479">Metal-binding</keyword>
<dbReference type="GO" id="GO:0046872">
    <property type="term" value="F:metal ion binding"/>
    <property type="evidence" value="ECO:0007669"/>
    <property type="project" value="UniProtKB-KW"/>
</dbReference>
<proteinExistence type="predicted"/>
<dbReference type="PROSITE" id="PS51379">
    <property type="entry name" value="4FE4S_FER_2"/>
    <property type="match status" value="2"/>
</dbReference>
<reference evidence="7 8" key="1">
    <citation type="journal article" date="2018" name="Nat. Biotechnol.">
        <title>A standardized bacterial taxonomy based on genome phylogeny substantially revises the tree of life.</title>
        <authorList>
            <person name="Parks D.H."/>
            <person name="Chuvochina M."/>
            <person name="Waite D.W."/>
            <person name="Rinke C."/>
            <person name="Skarshewski A."/>
            <person name="Chaumeil P.A."/>
            <person name="Hugenholtz P."/>
        </authorList>
    </citation>
    <scope>NUCLEOTIDE SEQUENCE [LARGE SCALE GENOMIC DNA]</scope>
    <source>
        <strain evidence="7">UBA9956</strain>
    </source>
</reference>
<evidence type="ECO:0000256" key="1">
    <source>
        <dbReference type="ARBA" id="ARBA00022485"/>
    </source>
</evidence>
<dbReference type="PROSITE" id="PS00198">
    <property type="entry name" value="4FE4S_FER_1"/>
    <property type="match status" value="1"/>
</dbReference>
<evidence type="ECO:0000313" key="8">
    <source>
        <dbReference type="Proteomes" id="UP000264062"/>
    </source>
</evidence>
<dbReference type="Proteomes" id="UP000264062">
    <property type="component" value="Unassembled WGS sequence"/>
</dbReference>